<proteinExistence type="predicted"/>
<keyword evidence="3" id="KW-1185">Reference proteome</keyword>
<feature type="region of interest" description="Disordered" evidence="1">
    <location>
        <begin position="50"/>
        <end position="90"/>
    </location>
</feature>
<gene>
    <name evidence="2" type="ORF">VFH_I201640</name>
</gene>
<dbReference type="AlphaFoldDB" id="A0AAV0ZAD3"/>
<sequence>MVLIIKNSPDSDFASSYEGAASNTSAATTIEAGNDVASLNRVFFAKTFTEPPTRESGGSSEVSSQSIACGEQNELQDSGSKSFLDRKKKKKEIERIVETILTNPVTRRLLCSSEKFINKPTISRNPDPTDWPPCRLGIFVSAYDKIHNHPPTSLFLIR</sequence>
<dbReference type="EMBL" id="OX451735">
    <property type="protein sequence ID" value="CAI8595660.1"/>
    <property type="molecule type" value="Genomic_DNA"/>
</dbReference>
<evidence type="ECO:0000256" key="1">
    <source>
        <dbReference type="SAM" id="MobiDB-lite"/>
    </source>
</evidence>
<evidence type="ECO:0000313" key="3">
    <source>
        <dbReference type="Proteomes" id="UP001157006"/>
    </source>
</evidence>
<dbReference type="Proteomes" id="UP001157006">
    <property type="component" value="Chromosome 1S"/>
</dbReference>
<accession>A0AAV0ZAD3</accession>
<name>A0AAV0ZAD3_VICFA</name>
<evidence type="ECO:0000313" key="2">
    <source>
        <dbReference type="EMBL" id="CAI8595660.1"/>
    </source>
</evidence>
<organism evidence="2 3">
    <name type="scientific">Vicia faba</name>
    <name type="common">Broad bean</name>
    <name type="synonym">Faba vulgaris</name>
    <dbReference type="NCBI Taxonomy" id="3906"/>
    <lineage>
        <taxon>Eukaryota</taxon>
        <taxon>Viridiplantae</taxon>
        <taxon>Streptophyta</taxon>
        <taxon>Embryophyta</taxon>
        <taxon>Tracheophyta</taxon>
        <taxon>Spermatophyta</taxon>
        <taxon>Magnoliopsida</taxon>
        <taxon>eudicotyledons</taxon>
        <taxon>Gunneridae</taxon>
        <taxon>Pentapetalae</taxon>
        <taxon>rosids</taxon>
        <taxon>fabids</taxon>
        <taxon>Fabales</taxon>
        <taxon>Fabaceae</taxon>
        <taxon>Papilionoideae</taxon>
        <taxon>50 kb inversion clade</taxon>
        <taxon>NPAAA clade</taxon>
        <taxon>Hologalegina</taxon>
        <taxon>IRL clade</taxon>
        <taxon>Fabeae</taxon>
        <taxon>Vicia</taxon>
    </lineage>
</organism>
<protein>
    <submittedName>
        <fullName evidence="2">Uncharacterized protein</fullName>
    </submittedName>
</protein>
<reference evidence="2 3" key="1">
    <citation type="submission" date="2023-01" db="EMBL/GenBank/DDBJ databases">
        <authorList>
            <person name="Kreplak J."/>
        </authorList>
    </citation>
    <scope>NUCLEOTIDE SEQUENCE [LARGE SCALE GENOMIC DNA]</scope>
</reference>
<feature type="compositionally biased region" description="Low complexity" evidence="1">
    <location>
        <begin position="55"/>
        <end position="66"/>
    </location>
</feature>